<dbReference type="PANTHER" id="PTHR42985">
    <property type="entry name" value="SODIUM-COUPLED MONOCARBOXYLATE TRANSPORTER"/>
    <property type="match status" value="1"/>
</dbReference>
<evidence type="ECO:0000256" key="3">
    <source>
        <dbReference type="ARBA" id="ARBA00022448"/>
    </source>
</evidence>
<dbReference type="Pfam" id="PF00474">
    <property type="entry name" value="SSF"/>
    <property type="match status" value="1"/>
</dbReference>
<keyword evidence="4" id="KW-1003">Cell membrane</keyword>
<feature type="transmembrane region" description="Helical" evidence="12">
    <location>
        <begin position="5"/>
        <end position="23"/>
    </location>
</feature>
<accession>A0A101HHD0</accession>
<feature type="non-terminal residue" evidence="13">
    <location>
        <position position="111"/>
    </location>
</feature>
<dbReference type="PANTHER" id="PTHR42985:SF47">
    <property type="entry name" value="INTEGRAL MEMBRANE TRANSPORT PROTEIN"/>
    <property type="match status" value="1"/>
</dbReference>
<keyword evidence="8" id="KW-0406">Ion transport</keyword>
<dbReference type="InterPro" id="IPR051163">
    <property type="entry name" value="Sodium:Solute_Symporter_SSF"/>
</dbReference>
<evidence type="ECO:0000256" key="4">
    <source>
        <dbReference type="ARBA" id="ARBA00022475"/>
    </source>
</evidence>
<dbReference type="InterPro" id="IPR038377">
    <property type="entry name" value="Na/Glc_symporter_sf"/>
</dbReference>
<evidence type="ECO:0000256" key="1">
    <source>
        <dbReference type="ARBA" id="ARBA00004651"/>
    </source>
</evidence>
<evidence type="ECO:0000256" key="10">
    <source>
        <dbReference type="ARBA" id="ARBA00023201"/>
    </source>
</evidence>
<keyword evidence="10" id="KW-0739">Sodium transport</keyword>
<evidence type="ECO:0000313" key="13">
    <source>
        <dbReference type="EMBL" id="KUK76866.1"/>
    </source>
</evidence>
<feature type="transmembrane region" description="Helical" evidence="12">
    <location>
        <begin position="77"/>
        <end position="97"/>
    </location>
</feature>
<keyword evidence="7" id="KW-0915">Sodium</keyword>
<dbReference type="PROSITE" id="PS50283">
    <property type="entry name" value="NA_SOLUT_SYMP_3"/>
    <property type="match status" value="1"/>
</dbReference>
<sequence>MKPIFLLLVIALYFGVLMLISWLTGRNGTGNDAFFRANKSSKWYVVAVAMIGTSISGVTFVSVPGMVRNLDMTYMQMVFGFFFGYLVIAYVLLPLYYRLNLTTIYGYLDQR</sequence>
<comment type="similarity">
    <text evidence="2 11">Belongs to the sodium:solute symporter (SSF) (TC 2.A.21) family.</text>
</comment>
<evidence type="ECO:0000256" key="9">
    <source>
        <dbReference type="ARBA" id="ARBA00023136"/>
    </source>
</evidence>
<evidence type="ECO:0000256" key="7">
    <source>
        <dbReference type="ARBA" id="ARBA00023053"/>
    </source>
</evidence>
<dbReference type="EMBL" id="LGGN01000191">
    <property type="protein sequence ID" value="KUK76866.1"/>
    <property type="molecule type" value="Genomic_DNA"/>
</dbReference>
<reference evidence="14" key="1">
    <citation type="journal article" date="2015" name="MBio">
        <title>Genome-Resolved Metagenomic Analysis Reveals Roles for Candidate Phyla and Other Microbial Community Members in Biogeochemical Transformations in Oil Reservoirs.</title>
        <authorList>
            <person name="Hu P."/>
            <person name="Tom L."/>
            <person name="Singh A."/>
            <person name="Thomas B.C."/>
            <person name="Baker B.J."/>
            <person name="Piceno Y.M."/>
            <person name="Andersen G.L."/>
            <person name="Banfield J.F."/>
        </authorList>
    </citation>
    <scope>NUCLEOTIDE SEQUENCE [LARGE SCALE GENOMIC DNA]</scope>
</reference>
<evidence type="ECO:0000313" key="14">
    <source>
        <dbReference type="Proteomes" id="UP000053860"/>
    </source>
</evidence>
<dbReference type="InterPro" id="IPR001734">
    <property type="entry name" value="Na/solute_symporter"/>
</dbReference>
<comment type="caution">
    <text evidence="13">The sequence shown here is derived from an EMBL/GenBank/DDBJ whole genome shotgun (WGS) entry which is preliminary data.</text>
</comment>
<evidence type="ECO:0008006" key="15">
    <source>
        <dbReference type="Google" id="ProtNLM"/>
    </source>
</evidence>
<dbReference type="Proteomes" id="UP000053860">
    <property type="component" value="Unassembled WGS sequence"/>
</dbReference>
<keyword evidence="3" id="KW-0813">Transport</keyword>
<dbReference type="GO" id="GO:0006814">
    <property type="term" value="P:sodium ion transport"/>
    <property type="evidence" value="ECO:0007669"/>
    <property type="project" value="UniProtKB-KW"/>
</dbReference>
<keyword evidence="9 12" id="KW-0472">Membrane</keyword>
<name>A0A101HHD0_9BACT</name>
<evidence type="ECO:0000256" key="11">
    <source>
        <dbReference type="RuleBase" id="RU362091"/>
    </source>
</evidence>
<keyword evidence="6 12" id="KW-1133">Transmembrane helix</keyword>
<evidence type="ECO:0000256" key="12">
    <source>
        <dbReference type="SAM" id="Phobius"/>
    </source>
</evidence>
<feature type="transmembrane region" description="Helical" evidence="12">
    <location>
        <begin position="43"/>
        <end position="65"/>
    </location>
</feature>
<evidence type="ECO:0000256" key="8">
    <source>
        <dbReference type="ARBA" id="ARBA00023065"/>
    </source>
</evidence>
<evidence type="ECO:0000256" key="5">
    <source>
        <dbReference type="ARBA" id="ARBA00022692"/>
    </source>
</evidence>
<dbReference type="Gene3D" id="1.20.1730.10">
    <property type="entry name" value="Sodium/glucose cotransporter"/>
    <property type="match status" value="1"/>
</dbReference>
<organism evidence="13 14">
    <name type="scientific">Proteiniphilum acetatigenes</name>
    <dbReference type="NCBI Taxonomy" id="294710"/>
    <lineage>
        <taxon>Bacteria</taxon>
        <taxon>Pseudomonadati</taxon>
        <taxon>Bacteroidota</taxon>
        <taxon>Bacteroidia</taxon>
        <taxon>Bacteroidales</taxon>
        <taxon>Dysgonomonadaceae</taxon>
        <taxon>Proteiniphilum</taxon>
    </lineage>
</organism>
<dbReference type="AlphaFoldDB" id="A0A101HHD0"/>
<keyword evidence="5 12" id="KW-0812">Transmembrane</keyword>
<proteinExistence type="inferred from homology"/>
<dbReference type="GO" id="GO:0005886">
    <property type="term" value="C:plasma membrane"/>
    <property type="evidence" value="ECO:0007669"/>
    <property type="project" value="UniProtKB-SubCell"/>
</dbReference>
<dbReference type="GO" id="GO:0015293">
    <property type="term" value="F:symporter activity"/>
    <property type="evidence" value="ECO:0007669"/>
    <property type="project" value="TreeGrafter"/>
</dbReference>
<evidence type="ECO:0000256" key="6">
    <source>
        <dbReference type="ARBA" id="ARBA00022989"/>
    </source>
</evidence>
<comment type="subcellular location">
    <subcellularLocation>
        <location evidence="1">Cell membrane</location>
        <topology evidence="1">Multi-pass membrane protein</topology>
    </subcellularLocation>
</comment>
<gene>
    <name evidence="13" type="ORF">XD92_1015</name>
</gene>
<protein>
    <recommendedName>
        <fullName evidence="15">Sodium:solute symporter</fullName>
    </recommendedName>
</protein>
<evidence type="ECO:0000256" key="2">
    <source>
        <dbReference type="ARBA" id="ARBA00006434"/>
    </source>
</evidence>